<evidence type="ECO:0000313" key="2">
    <source>
        <dbReference type="EMBL" id="JAD59577.1"/>
    </source>
</evidence>
<dbReference type="AlphaFoldDB" id="A0A0A9BJZ0"/>
<reference evidence="2" key="2">
    <citation type="journal article" date="2015" name="Data Brief">
        <title>Shoot transcriptome of the giant reed, Arundo donax.</title>
        <authorList>
            <person name="Barrero R.A."/>
            <person name="Guerrero F.D."/>
            <person name="Moolhuijzen P."/>
            <person name="Goolsby J.A."/>
            <person name="Tidwell J."/>
            <person name="Bellgard S.E."/>
            <person name="Bellgard M.I."/>
        </authorList>
    </citation>
    <scope>NUCLEOTIDE SEQUENCE</scope>
    <source>
        <tissue evidence="2">Shoot tissue taken approximately 20 cm above the soil surface</tissue>
    </source>
</reference>
<sequence>MERGGHSIDGIMKPLESPDQYNQLLGPGRRIVLSWGHRSKPLHCHAPTEALGI</sequence>
<feature type="region of interest" description="Disordered" evidence="1">
    <location>
        <begin position="1"/>
        <end position="20"/>
    </location>
</feature>
<organism evidence="2">
    <name type="scientific">Arundo donax</name>
    <name type="common">Giant reed</name>
    <name type="synonym">Donax arundinaceus</name>
    <dbReference type="NCBI Taxonomy" id="35708"/>
    <lineage>
        <taxon>Eukaryota</taxon>
        <taxon>Viridiplantae</taxon>
        <taxon>Streptophyta</taxon>
        <taxon>Embryophyta</taxon>
        <taxon>Tracheophyta</taxon>
        <taxon>Spermatophyta</taxon>
        <taxon>Magnoliopsida</taxon>
        <taxon>Liliopsida</taxon>
        <taxon>Poales</taxon>
        <taxon>Poaceae</taxon>
        <taxon>PACMAD clade</taxon>
        <taxon>Arundinoideae</taxon>
        <taxon>Arundineae</taxon>
        <taxon>Arundo</taxon>
    </lineage>
</organism>
<proteinExistence type="predicted"/>
<protein>
    <submittedName>
        <fullName evidence="2">Uncharacterized protein</fullName>
    </submittedName>
</protein>
<evidence type="ECO:0000256" key="1">
    <source>
        <dbReference type="SAM" id="MobiDB-lite"/>
    </source>
</evidence>
<dbReference type="EMBL" id="GBRH01238318">
    <property type="protein sequence ID" value="JAD59577.1"/>
    <property type="molecule type" value="Transcribed_RNA"/>
</dbReference>
<name>A0A0A9BJZ0_ARUDO</name>
<reference evidence="2" key="1">
    <citation type="submission" date="2014-09" db="EMBL/GenBank/DDBJ databases">
        <authorList>
            <person name="Magalhaes I.L.F."/>
            <person name="Oliveira U."/>
            <person name="Santos F.R."/>
            <person name="Vidigal T.H.D.A."/>
            <person name="Brescovit A.D."/>
            <person name="Santos A.J."/>
        </authorList>
    </citation>
    <scope>NUCLEOTIDE SEQUENCE</scope>
    <source>
        <tissue evidence="2">Shoot tissue taken approximately 20 cm above the soil surface</tissue>
    </source>
</reference>
<accession>A0A0A9BJZ0</accession>